<proteinExistence type="predicted"/>
<organism evidence="1 2">
    <name type="scientific">Bifidobacterium biavatii DSM 23969</name>
    <dbReference type="NCBI Taxonomy" id="1437608"/>
    <lineage>
        <taxon>Bacteria</taxon>
        <taxon>Bacillati</taxon>
        <taxon>Actinomycetota</taxon>
        <taxon>Actinomycetes</taxon>
        <taxon>Bifidobacteriales</taxon>
        <taxon>Bifidobacteriaceae</taxon>
        <taxon>Bifidobacterium</taxon>
    </lineage>
</organism>
<name>A0A086ZU50_9BIFI</name>
<protein>
    <submittedName>
        <fullName evidence="1">Uncharacterized protein</fullName>
    </submittedName>
</protein>
<dbReference type="OrthoDB" id="9965892at2"/>
<gene>
    <name evidence="1" type="ORF">BBIA_2183</name>
</gene>
<dbReference type="RefSeq" id="WP_033496321.1">
    <property type="nucleotide sequence ID" value="NZ_JDUU01000037.1"/>
</dbReference>
<dbReference type="STRING" id="1437608.GCA_000771645_01925"/>
<comment type="caution">
    <text evidence="1">The sequence shown here is derived from an EMBL/GenBank/DDBJ whole genome shotgun (WGS) entry which is preliminary data.</text>
</comment>
<keyword evidence="2" id="KW-1185">Reference proteome</keyword>
<evidence type="ECO:0000313" key="1">
    <source>
        <dbReference type="EMBL" id="KFI50050.1"/>
    </source>
</evidence>
<sequence>MSRFNPEMSNDGYEATYHLTGRSGDPYRFALHFHLNGATFDVEDMSMGDIQTLNRHIASTIREARHAKQLADQETK</sequence>
<dbReference type="Proteomes" id="UP000029108">
    <property type="component" value="Unassembled WGS sequence"/>
</dbReference>
<dbReference type="EMBL" id="JGYN01000018">
    <property type="protein sequence ID" value="KFI50050.1"/>
    <property type="molecule type" value="Genomic_DNA"/>
</dbReference>
<reference evidence="1 2" key="1">
    <citation type="submission" date="2014-03" db="EMBL/GenBank/DDBJ databases">
        <title>Genomics of Bifidobacteria.</title>
        <authorList>
            <person name="Ventura M."/>
            <person name="Milani C."/>
            <person name="Lugli G.A."/>
        </authorList>
    </citation>
    <scope>NUCLEOTIDE SEQUENCE [LARGE SCALE GENOMIC DNA]</scope>
    <source>
        <strain evidence="1 2">DSM 23969</strain>
    </source>
</reference>
<dbReference type="AlphaFoldDB" id="A0A086ZU50"/>
<accession>A0A086ZU50</accession>
<evidence type="ECO:0000313" key="2">
    <source>
        <dbReference type="Proteomes" id="UP000029108"/>
    </source>
</evidence>